<sequence length="334" mass="36421">MTYEEEGKVIIIPRARTHVGSERSNKLYSIGGWTRQARARKYIRAHRAHREVGRMVCGPGVDFQRGGEGRVWKKVLQFLPTGAQVERSHRQEEASDVMGGTRHGSGCMWRARPVHAVKVVRRWSHAGAWACVILVLQSAWLMKKEEGKEFDADACACAMRRDATANPPQLLAKKPTKVPPVSSLFFGGAGRQGILKGVEWTGFGWAFCGGADFNPKQRAADPAGLGASAPSAAAAAATPRRSHSTTPTLTLTHSPSGPAAVTSHPSTHPPATLRSSTSCRTTISTTNDYDHDHNRDNNSSNTFTITHIPHNPYRPASSLSRSVLQWRLCRTSST</sequence>
<dbReference type="AlphaFoldDB" id="A0A6A6W6V6"/>
<gene>
    <name evidence="2" type="ORF">EJ05DRAFT_528820</name>
</gene>
<accession>A0A6A6W6V6</accession>
<name>A0A6A6W6V6_9PEZI</name>
<dbReference type="EMBL" id="ML996572">
    <property type="protein sequence ID" value="KAF2758275.1"/>
    <property type="molecule type" value="Genomic_DNA"/>
</dbReference>
<feature type="region of interest" description="Disordered" evidence="1">
    <location>
        <begin position="219"/>
        <end position="307"/>
    </location>
</feature>
<organism evidence="2 3">
    <name type="scientific">Pseudovirgaria hyperparasitica</name>
    <dbReference type="NCBI Taxonomy" id="470096"/>
    <lineage>
        <taxon>Eukaryota</taxon>
        <taxon>Fungi</taxon>
        <taxon>Dikarya</taxon>
        <taxon>Ascomycota</taxon>
        <taxon>Pezizomycotina</taxon>
        <taxon>Dothideomycetes</taxon>
        <taxon>Dothideomycetes incertae sedis</taxon>
        <taxon>Acrospermales</taxon>
        <taxon>Acrospermaceae</taxon>
        <taxon>Pseudovirgaria</taxon>
    </lineage>
</organism>
<reference evidence="2" key="1">
    <citation type="journal article" date="2020" name="Stud. Mycol.">
        <title>101 Dothideomycetes genomes: a test case for predicting lifestyles and emergence of pathogens.</title>
        <authorList>
            <person name="Haridas S."/>
            <person name="Albert R."/>
            <person name="Binder M."/>
            <person name="Bloem J."/>
            <person name="Labutti K."/>
            <person name="Salamov A."/>
            <person name="Andreopoulos B."/>
            <person name="Baker S."/>
            <person name="Barry K."/>
            <person name="Bills G."/>
            <person name="Bluhm B."/>
            <person name="Cannon C."/>
            <person name="Castanera R."/>
            <person name="Culley D."/>
            <person name="Daum C."/>
            <person name="Ezra D."/>
            <person name="Gonzalez J."/>
            <person name="Henrissat B."/>
            <person name="Kuo A."/>
            <person name="Liang C."/>
            <person name="Lipzen A."/>
            <person name="Lutzoni F."/>
            <person name="Magnuson J."/>
            <person name="Mondo S."/>
            <person name="Nolan M."/>
            <person name="Ohm R."/>
            <person name="Pangilinan J."/>
            <person name="Park H.-J."/>
            <person name="Ramirez L."/>
            <person name="Alfaro M."/>
            <person name="Sun H."/>
            <person name="Tritt A."/>
            <person name="Yoshinaga Y."/>
            <person name="Zwiers L.-H."/>
            <person name="Turgeon B."/>
            <person name="Goodwin S."/>
            <person name="Spatafora J."/>
            <person name="Crous P."/>
            <person name="Grigoriev I."/>
        </authorList>
    </citation>
    <scope>NUCLEOTIDE SEQUENCE</scope>
    <source>
        <strain evidence="2">CBS 121739</strain>
    </source>
</reference>
<evidence type="ECO:0000313" key="3">
    <source>
        <dbReference type="Proteomes" id="UP000799437"/>
    </source>
</evidence>
<proteinExistence type="predicted"/>
<dbReference type="GeneID" id="54489970"/>
<dbReference type="RefSeq" id="XP_033600726.1">
    <property type="nucleotide sequence ID" value="XM_033748916.1"/>
</dbReference>
<feature type="compositionally biased region" description="Low complexity" evidence="1">
    <location>
        <begin position="220"/>
        <end position="256"/>
    </location>
</feature>
<evidence type="ECO:0000256" key="1">
    <source>
        <dbReference type="SAM" id="MobiDB-lite"/>
    </source>
</evidence>
<protein>
    <submittedName>
        <fullName evidence="2">Uncharacterized protein</fullName>
    </submittedName>
</protein>
<keyword evidence="3" id="KW-1185">Reference proteome</keyword>
<feature type="compositionally biased region" description="Low complexity" evidence="1">
    <location>
        <begin position="272"/>
        <end position="287"/>
    </location>
</feature>
<evidence type="ECO:0000313" key="2">
    <source>
        <dbReference type="EMBL" id="KAF2758275.1"/>
    </source>
</evidence>
<dbReference type="Proteomes" id="UP000799437">
    <property type="component" value="Unassembled WGS sequence"/>
</dbReference>